<dbReference type="Proteomes" id="UP000005622">
    <property type="component" value="Unassembled WGS sequence"/>
</dbReference>
<accession>H8ZB48</accession>
<reference evidence="1" key="1">
    <citation type="submission" date="2011-03" db="EMBL/GenBank/DDBJ databases">
        <title>The Genome Sequence of Nematocida sp1 strain ERTm2.</title>
        <authorList>
            <consortium name="The Broad Institute Genome Sequencing Platform"/>
            <consortium name="The Broad Institute Genome Sequencing Center for Infectious Disease"/>
            <person name="Cuomo C."/>
            <person name="Troemel E."/>
            <person name="Young S.K."/>
            <person name="Zeng Q."/>
            <person name="Gargeya S."/>
            <person name="Fitzgerald M."/>
            <person name="Haas B."/>
            <person name="Abouelleil A."/>
            <person name="Alvarado L."/>
            <person name="Arachchi H.M."/>
            <person name="Berlin A."/>
            <person name="Brown A."/>
            <person name="Chapman S.B."/>
            <person name="Chen Z."/>
            <person name="Dunbar C."/>
            <person name="Freedman E."/>
            <person name="Gearin G."/>
            <person name="Gellesch M."/>
            <person name="Goldberg J."/>
            <person name="Griggs A."/>
            <person name="Gujja S."/>
            <person name="Heilman E.R."/>
            <person name="Heiman D."/>
            <person name="Howarth C."/>
            <person name="Larson L."/>
            <person name="Lui A."/>
            <person name="MacDonald P.J.P."/>
            <person name="Mehta T."/>
            <person name="Montmayeur A."/>
            <person name="Murphy C."/>
            <person name="Neiman D."/>
            <person name="Pearson M."/>
            <person name="Priest M."/>
            <person name="Roberts A."/>
            <person name="Saif S."/>
            <person name="Shea T."/>
            <person name="Shenoy N."/>
            <person name="Sisk P."/>
            <person name="Stolte C."/>
            <person name="Sykes S."/>
            <person name="White J."/>
            <person name="Yandava C."/>
            <person name="Wortman J."/>
            <person name="Nusbaum C."/>
            <person name="Birren B."/>
        </authorList>
    </citation>
    <scope>NUCLEOTIDE SEQUENCE</scope>
    <source>
        <strain evidence="1">ERTm2</strain>
    </source>
</reference>
<dbReference type="HOGENOM" id="CLU_1627547_0_0_1"/>
<proteinExistence type="predicted"/>
<gene>
    <name evidence="1" type="ORF">NERG_00797</name>
</gene>
<dbReference type="AlphaFoldDB" id="H8ZB48"/>
<sequence length="163" mass="18597">MKVILAVHLGYLVLLLLALVKHIGLPLYHQHRLELDMQEVKNAYNVFVRTYIDTSAKDPLQKYEEIKKLREIVIYSDIVGCDKVKPLLSLDPVKIAGEVDYLYAQLVKKINQPRKVHLQYSLECNLGMLCSLILPSVLVVLTNLKGLIKTHSLSHCFTKNIYG</sequence>
<protein>
    <submittedName>
        <fullName evidence="1">Uncharacterized protein</fullName>
    </submittedName>
</protein>
<dbReference type="OrthoDB" id="2189177at2759"/>
<evidence type="ECO:0000313" key="1">
    <source>
        <dbReference type="EMBL" id="EHY66101.1"/>
    </source>
</evidence>
<dbReference type="EMBL" id="JH604634">
    <property type="protein sequence ID" value="EHY66101.1"/>
    <property type="molecule type" value="Genomic_DNA"/>
</dbReference>
<name>H8ZB48_NEMA1</name>
<organism evidence="1">
    <name type="scientific">Nematocida ausubeli (strain ATCC PRA-371 / ERTm2)</name>
    <name type="common">Nematode killer fungus</name>
    <dbReference type="NCBI Taxonomy" id="1913371"/>
    <lineage>
        <taxon>Eukaryota</taxon>
        <taxon>Fungi</taxon>
        <taxon>Fungi incertae sedis</taxon>
        <taxon>Microsporidia</taxon>
        <taxon>Nematocida</taxon>
    </lineage>
</organism>